<accession>A0A2A6BH70</accession>
<evidence type="ECO:0000313" key="1">
    <source>
        <dbReference type="EnsemblMetazoa" id="PPA42818.1"/>
    </source>
</evidence>
<dbReference type="AlphaFoldDB" id="A0A2A6BH70"/>
<sequence>MSARASECAKRGDVSLQLHPGYGSARNAAGNNPNGRALEYEIRVAVSSFHTNSRLSDRFSRNHVTAKASNIMSEQ</sequence>
<reference evidence="2" key="1">
    <citation type="journal article" date="2008" name="Nat. Genet.">
        <title>The Pristionchus pacificus genome provides a unique perspective on nematode lifestyle and parasitism.</title>
        <authorList>
            <person name="Dieterich C."/>
            <person name="Clifton S.W."/>
            <person name="Schuster L.N."/>
            <person name="Chinwalla A."/>
            <person name="Delehaunty K."/>
            <person name="Dinkelacker I."/>
            <person name="Fulton L."/>
            <person name="Fulton R."/>
            <person name="Godfrey J."/>
            <person name="Minx P."/>
            <person name="Mitreva M."/>
            <person name="Roeseler W."/>
            <person name="Tian H."/>
            <person name="Witte H."/>
            <person name="Yang S.P."/>
            <person name="Wilson R.K."/>
            <person name="Sommer R.J."/>
        </authorList>
    </citation>
    <scope>NUCLEOTIDE SEQUENCE [LARGE SCALE GENOMIC DNA]</scope>
    <source>
        <strain evidence="2">PS312</strain>
    </source>
</reference>
<proteinExistence type="predicted"/>
<name>A0A2A6BH70_PRIPA</name>
<dbReference type="EnsemblMetazoa" id="PPA42818.1">
    <property type="protein sequence ID" value="PPA42818.1"/>
    <property type="gene ID" value="WBGene00281187"/>
</dbReference>
<accession>A0A8R1Z0A1</accession>
<gene>
    <name evidence="1" type="primary">WBGene00281187</name>
</gene>
<organism evidence="1 2">
    <name type="scientific">Pristionchus pacificus</name>
    <name type="common">Parasitic nematode worm</name>
    <dbReference type="NCBI Taxonomy" id="54126"/>
    <lineage>
        <taxon>Eukaryota</taxon>
        <taxon>Metazoa</taxon>
        <taxon>Ecdysozoa</taxon>
        <taxon>Nematoda</taxon>
        <taxon>Chromadorea</taxon>
        <taxon>Rhabditida</taxon>
        <taxon>Rhabditina</taxon>
        <taxon>Diplogasteromorpha</taxon>
        <taxon>Diplogasteroidea</taxon>
        <taxon>Neodiplogasteridae</taxon>
        <taxon>Pristionchus</taxon>
    </lineage>
</organism>
<dbReference type="Proteomes" id="UP000005239">
    <property type="component" value="Unassembled WGS sequence"/>
</dbReference>
<protein>
    <submittedName>
        <fullName evidence="1">Uncharacterized protein</fullName>
    </submittedName>
</protein>
<keyword evidence="2" id="KW-1185">Reference proteome</keyword>
<evidence type="ECO:0000313" key="2">
    <source>
        <dbReference type="Proteomes" id="UP000005239"/>
    </source>
</evidence>
<reference evidence="1" key="2">
    <citation type="submission" date="2022-06" db="UniProtKB">
        <authorList>
            <consortium name="EnsemblMetazoa"/>
        </authorList>
    </citation>
    <scope>IDENTIFICATION</scope>
    <source>
        <strain evidence="1">PS312</strain>
    </source>
</reference>